<evidence type="ECO:0000313" key="2">
    <source>
        <dbReference type="EMBL" id="PRQ10186.1"/>
    </source>
</evidence>
<name>A0A2S9YYM5_9BACT</name>
<reference evidence="2 3" key="1">
    <citation type="submission" date="2018-03" db="EMBL/GenBank/DDBJ databases">
        <title>Draft Genome Sequences of the Obligatory Marine Myxobacteria Enhygromyxa salina SWB007.</title>
        <authorList>
            <person name="Poehlein A."/>
            <person name="Moghaddam J.A."/>
            <person name="Harms H."/>
            <person name="Alanjari M."/>
            <person name="Koenig G.M."/>
            <person name="Daniel R."/>
            <person name="Schaeberle T.F."/>
        </authorList>
    </citation>
    <scope>NUCLEOTIDE SEQUENCE [LARGE SCALE GENOMIC DNA]</scope>
    <source>
        <strain evidence="2 3">SWB007</strain>
    </source>
</reference>
<accession>A0A2S9YYM5</accession>
<dbReference type="PROSITE" id="PS51257">
    <property type="entry name" value="PROKAR_LIPOPROTEIN"/>
    <property type="match status" value="1"/>
</dbReference>
<dbReference type="Proteomes" id="UP000238823">
    <property type="component" value="Unassembled WGS sequence"/>
</dbReference>
<gene>
    <name evidence="2" type="ORF">ENSA7_01350</name>
</gene>
<evidence type="ECO:0000256" key="1">
    <source>
        <dbReference type="SAM" id="SignalP"/>
    </source>
</evidence>
<evidence type="ECO:0008006" key="4">
    <source>
        <dbReference type="Google" id="ProtNLM"/>
    </source>
</evidence>
<dbReference type="EMBL" id="PVNL01000002">
    <property type="protein sequence ID" value="PRQ10186.1"/>
    <property type="molecule type" value="Genomic_DNA"/>
</dbReference>
<feature type="chain" id="PRO_5015559970" description="Lipoprotein" evidence="1">
    <location>
        <begin position="22"/>
        <end position="243"/>
    </location>
</feature>
<proteinExistence type="predicted"/>
<evidence type="ECO:0000313" key="3">
    <source>
        <dbReference type="Proteomes" id="UP000238823"/>
    </source>
</evidence>
<comment type="caution">
    <text evidence="2">The sequence shown here is derived from an EMBL/GenBank/DDBJ whole genome shotgun (WGS) entry which is preliminary data.</text>
</comment>
<sequence>MSKRRLLISASLLLAGFTISACTAILVPDVGDDGVHRCNTGSDCPDLGDNRYISQCVAAEDKADNICAPAYDEVECDLTGIDPDSRFAEILDEATTDSKGAYGNCTDENRGKRGCAPSADGCNEGLEIVDPELNICDDPDALFPAVNPFKVGGADIAGRDVMDQFCRFYFCDEGFVCAPSGNKRICKPCNPMAEFGEGGCGTLYIQGEPSSVYTANVEEAGNCSGKIGRNDAEFGTAPELPTP</sequence>
<keyword evidence="1" id="KW-0732">Signal</keyword>
<protein>
    <recommendedName>
        <fullName evidence="4">Lipoprotein</fullName>
    </recommendedName>
</protein>
<organism evidence="2 3">
    <name type="scientific">Enhygromyxa salina</name>
    <dbReference type="NCBI Taxonomy" id="215803"/>
    <lineage>
        <taxon>Bacteria</taxon>
        <taxon>Pseudomonadati</taxon>
        <taxon>Myxococcota</taxon>
        <taxon>Polyangia</taxon>
        <taxon>Nannocystales</taxon>
        <taxon>Nannocystaceae</taxon>
        <taxon>Enhygromyxa</taxon>
    </lineage>
</organism>
<dbReference type="RefSeq" id="WP_181232841.1">
    <property type="nucleotide sequence ID" value="NZ_PVNL01000002.1"/>
</dbReference>
<feature type="signal peptide" evidence="1">
    <location>
        <begin position="1"/>
        <end position="21"/>
    </location>
</feature>
<dbReference type="AlphaFoldDB" id="A0A2S9YYM5"/>